<accession>A0ABT7Y786</accession>
<proteinExistence type="predicted"/>
<gene>
    <name evidence="2" type="ORF">QWJ08_21400</name>
</gene>
<name>A0ABT7Y786_9VIBR</name>
<feature type="transmembrane region" description="Helical" evidence="1">
    <location>
        <begin position="377"/>
        <end position="401"/>
    </location>
</feature>
<keyword evidence="3" id="KW-1185">Reference proteome</keyword>
<comment type="caution">
    <text evidence="2">The sequence shown here is derived from an EMBL/GenBank/DDBJ whole genome shotgun (WGS) entry which is preliminary data.</text>
</comment>
<dbReference type="RefSeq" id="WP_289964087.1">
    <property type="nucleotide sequence ID" value="NZ_JAUEOZ010000003.1"/>
</dbReference>
<sequence length="526" mass="57314">MALKLVEKEFIPMFLVLLVASIPMKTTNMPTVSYKAYSCAGTPSLITGAESVSELKPNTNFSDHFGNDNMTPLLGLVHQGATVLNGVFTAKLNCDAGVNRHEVASSFANASISNRGFVQAILGFDGQCYQEGLTRFNNAMETGSSTTDFVNNNDYYITSSVMLQSYDGSITSPTQRTINFIKPPTWNTHIGGDDVNTCTEAAYAVENAIKSHLQTYAPGLYGQDYDTWIGDIRRVSNFSDPNRMTHDYMAERELIGAVYYNAVNGRARSSFEAAAATNVNDVQEQYRSKIYPGNAYNAGSQKTQSYGYHVQQAQTIHENNEAVSKLVYFGGVWGNFVKSLEAMSYVRIAPSLVSVAQGLIHCLIPIILLLSGYSPRVLLSICLAYFSVSCIPFFLNLGIIFDSKLTAIVEEYNDFIPIATDTASTIINFAGTVSMVFICTTWLMLFQMLGVRITSMMDAAGAVGRGAEQAGQIAIIKSMQVTDKGMKQGYNALAGKGGDENKELIATRIKGIAERSVKDVMNTVGK</sequence>
<evidence type="ECO:0000313" key="3">
    <source>
        <dbReference type="Proteomes" id="UP001169719"/>
    </source>
</evidence>
<keyword evidence="1" id="KW-0472">Membrane</keyword>
<evidence type="ECO:0000256" key="1">
    <source>
        <dbReference type="SAM" id="Phobius"/>
    </source>
</evidence>
<feature type="transmembrane region" description="Helical" evidence="1">
    <location>
        <begin position="348"/>
        <end position="370"/>
    </location>
</feature>
<dbReference type="Proteomes" id="UP001169719">
    <property type="component" value="Unassembled WGS sequence"/>
</dbReference>
<dbReference type="EMBL" id="JAUEOZ010000003">
    <property type="protein sequence ID" value="MDN2483914.1"/>
    <property type="molecule type" value="Genomic_DNA"/>
</dbReference>
<keyword evidence="1" id="KW-1133">Transmembrane helix</keyword>
<keyword evidence="1" id="KW-0812">Transmembrane</keyword>
<protein>
    <recommendedName>
        <fullName evidence="4">TraG N-terminal Proteobacteria domain-containing protein</fullName>
    </recommendedName>
</protein>
<organism evidence="2 3">
    <name type="scientific">Vibrio agarivorans</name>
    <dbReference type="NCBI Taxonomy" id="153622"/>
    <lineage>
        <taxon>Bacteria</taxon>
        <taxon>Pseudomonadati</taxon>
        <taxon>Pseudomonadota</taxon>
        <taxon>Gammaproteobacteria</taxon>
        <taxon>Vibrionales</taxon>
        <taxon>Vibrionaceae</taxon>
        <taxon>Vibrio</taxon>
    </lineage>
</organism>
<reference evidence="2" key="1">
    <citation type="submission" date="2024-05" db="EMBL/GenBank/DDBJ databases">
        <title>Genome Sequences of Four Agar- Degrading Marine Bacteria.</title>
        <authorList>
            <person name="Phillips E.K."/>
            <person name="Shaffer J.C."/>
            <person name="Henson M.W."/>
            <person name="Temperton B."/>
            <person name="Thrash C.J."/>
            <person name="Martin M.O."/>
        </authorList>
    </citation>
    <scope>NUCLEOTIDE SEQUENCE</scope>
    <source>
        <strain evidence="2">EKP203</strain>
    </source>
</reference>
<evidence type="ECO:0000313" key="2">
    <source>
        <dbReference type="EMBL" id="MDN2483914.1"/>
    </source>
</evidence>
<feature type="transmembrane region" description="Helical" evidence="1">
    <location>
        <begin position="426"/>
        <end position="446"/>
    </location>
</feature>
<evidence type="ECO:0008006" key="4">
    <source>
        <dbReference type="Google" id="ProtNLM"/>
    </source>
</evidence>